<keyword evidence="2" id="KW-1185">Reference proteome</keyword>
<reference evidence="1 2" key="1">
    <citation type="submission" date="2016-06" db="EMBL/GenBank/DDBJ databases">
        <authorList>
            <person name="Kjaerup R.B."/>
            <person name="Dalgaard T.S."/>
            <person name="Juul-Madsen H.R."/>
        </authorList>
    </citation>
    <scope>NUCLEOTIDE SEQUENCE [LARGE SCALE GENOMIC DNA]</scope>
    <source>
        <strain evidence="1 2">DSM 43904</strain>
    </source>
</reference>
<protein>
    <recommendedName>
        <fullName evidence="3">DNA-binding transcriptional regulator, MarR family</fullName>
    </recommendedName>
</protein>
<dbReference type="SUPFAM" id="SSF46785">
    <property type="entry name" value="Winged helix' DNA-binding domain"/>
    <property type="match status" value="1"/>
</dbReference>
<organism evidence="1 2">
    <name type="scientific">Micromonospora echinaurantiaca</name>
    <dbReference type="NCBI Taxonomy" id="47857"/>
    <lineage>
        <taxon>Bacteria</taxon>
        <taxon>Bacillati</taxon>
        <taxon>Actinomycetota</taxon>
        <taxon>Actinomycetes</taxon>
        <taxon>Micromonosporales</taxon>
        <taxon>Micromonosporaceae</taxon>
        <taxon>Micromonospora</taxon>
    </lineage>
</organism>
<accession>A0A1C5HWJ1</accession>
<dbReference type="Proteomes" id="UP000198217">
    <property type="component" value="Chromosome I"/>
</dbReference>
<dbReference type="RefSeq" id="WP_088993841.1">
    <property type="nucleotide sequence ID" value="NZ_JBFAQF010000011.1"/>
</dbReference>
<gene>
    <name evidence="1" type="ORF">GA0070609_2368</name>
</gene>
<dbReference type="AlphaFoldDB" id="A0A1C5HWJ1"/>
<evidence type="ECO:0000313" key="1">
    <source>
        <dbReference type="EMBL" id="SCG50394.1"/>
    </source>
</evidence>
<dbReference type="EMBL" id="LT607750">
    <property type="protein sequence ID" value="SCG50394.1"/>
    <property type="molecule type" value="Genomic_DNA"/>
</dbReference>
<sequence length="152" mass="15471">MTALNGQIIGQAHYATRAVLERELVGFGITFHQSLALNAAATEGGAVVRADLVERLTDALKVDRSVVLAAVDELVAGGLLRALPDGGSGLALTDAGRQVQRRVADVVVGIAARLYADIPAADLAVAGRVLILLKQRADAELAATGNGAPAAA</sequence>
<dbReference type="InterPro" id="IPR036390">
    <property type="entry name" value="WH_DNA-bd_sf"/>
</dbReference>
<name>A0A1C5HWJ1_9ACTN</name>
<dbReference type="InterPro" id="IPR036388">
    <property type="entry name" value="WH-like_DNA-bd_sf"/>
</dbReference>
<evidence type="ECO:0000313" key="2">
    <source>
        <dbReference type="Proteomes" id="UP000198217"/>
    </source>
</evidence>
<evidence type="ECO:0008006" key="3">
    <source>
        <dbReference type="Google" id="ProtNLM"/>
    </source>
</evidence>
<dbReference type="Gene3D" id="1.10.10.10">
    <property type="entry name" value="Winged helix-like DNA-binding domain superfamily/Winged helix DNA-binding domain"/>
    <property type="match status" value="1"/>
</dbReference>
<proteinExistence type="predicted"/>